<dbReference type="EMBL" id="FUYJ01000002">
    <property type="protein sequence ID" value="SKA95993.1"/>
    <property type="molecule type" value="Genomic_DNA"/>
</dbReference>
<feature type="transmembrane region" description="Helical" evidence="1">
    <location>
        <begin position="59"/>
        <end position="77"/>
    </location>
</feature>
<accession>A0A1T4Y2Z2</accession>
<dbReference type="PROSITE" id="PS50106">
    <property type="entry name" value="PDZ"/>
    <property type="match status" value="1"/>
</dbReference>
<feature type="transmembrane region" description="Helical" evidence="1">
    <location>
        <begin position="277"/>
        <end position="296"/>
    </location>
</feature>
<feature type="domain" description="PDZ" evidence="2">
    <location>
        <begin position="311"/>
        <end position="344"/>
    </location>
</feature>
<keyword evidence="1" id="KW-0812">Transmembrane</keyword>
<protein>
    <submittedName>
        <fullName evidence="3">PDZ domain-containing protein</fullName>
    </submittedName>
</protein>
<dbReference type="Gene3D" id="2.30.42.10">
    <property type="match status" value="1"/>
</dbReference>
<feature type="transmembrane region" description="Helical" evidence="1">
    <location>
        <begin position="108"/>
        <end position="126"/>
    </location>
</feature>
<dbReference type="SMART" id="SM00228">
    <property type="entry name" value="PDZ"/>
    <property type="match status" value="1"/>
</dbReference>
<feature type="transmembrane region" description="Helical" evidence="1">
    <location>
        <begin position="141"/>
        <end position="164"/>
    </location>
</feature>
<feature type="transmembrane region" description="Helical" evidence="1">
    <location>
        <begin position="83"/>
        <end position="101"/>
    </location>
</feature>
<feature type="transmembrane region" description="Helical" evidence="1">
    <location>
        <begin position="217"/>
        <end position="235"/>
    </location>
</feature>
<sequence>MMSSELLNTIMEAILYFLFNPVWLVTLLAAVLLGYVRVKRERKDFKTRVLAGLTEMKHALSSAWIHGLLLSVLIAGVGLIVDFNWIIIFSLVMLLVILSFSYKLASPIYYAAIAFFGLYAVGRWAGDFSINDWFVQEDLDFFGTLAITVPIIAGLFLITEGLLIRRYASRHASPVLIPTNRGMRAAIYKSKLLWIVPVVLLVPGHMVAEYAPYWPQFTLGAEKFSFVPIPLIIGFSQMARASFPDVLFPKVGTAVAWLGIAVAAIGVGAIWMPILGWAALIAGVLCRIFLSVLISVSERKKPLILVPQSEGVFVVTVLEDSPAEKMGIIPGDLIKSVNGITIHNEGELYDAIQVNAAHCRLQVIGRDGEVRLKQQVLYRHDHFRLGMLVVR</sequence>
<dbReference type="InterPro" id="IPR036034">
    <property type="entry name" value="PDZ_sf"/>
</dbReference>
<dbReference type="SUPFAM" id="SSF50156">
    <property type="entry name" value="PDZ domain-like"/>
    <property type="match status" value="1"/>
</dbReference>
<feature type="transmembrane region" description="Helical" evidence="1">
    <location>
        <begin position="192"/>
        <end position="211"/>
    </location>
</feature>
<dbReference type="Proteomes" id="UP000190042">
    <property type="component" value="Unassembled WGS sequence"/>
</dbReference>
<name>A0A1T4Y2Z2_9BACL</name>
<dbReference type="InterPro" id="IPR001478">
    <property type="entry name" value="PDZ"/>
</dbReference>
<evidence type="ECO:0000313" key="3">
    <source>
        <dbReference type="EMBL" id="SKA95993.1"/>
    </source>
</evidence>
<proteinExistence type="predicted"/>
<dbReference type="InterPro" id="IPR041489">
    <property type="entry name" value="PDZ_6"/>
</dbReference>
<dbReference type="AlphaFoldDB" id="A0A1T4Y2Z2"/>
<dbReference type="RefSeq" id="WP_078817322.1">
    <property type="nucleotide sequence ID" value="NZ_FUYJ01000002.1"/>
</dbReference>
<feature type="transmembrane region" description="Helical" evidence="1">
    <location>
        <begin position="247"/>
        <end position="271"/>
    </location>
</feature>
<evidence type="ECO:0000256" key="1">
    <source>
        <dbReference type="SAM" id="Phobius"/>
    </source>
</evidence>
<gene>
    <name evidence="3" type="ORF">SAMN04244570_1752</name>
</gene>
<keyword evidence="4" id="KW-1185">Reference proteome</keyword>
<reference evidence="4" key="1">
    <citation type="submission" date="2017-02" db="EMBL/GenBank/DDBJ databases">
        <authorList>
            <person name="Varghese N."/>
            <person name="Submissions S."/>
        </authorList>
    </citation>
    <scope>NUCLEOTIDE SEQUENCE [LARGE SCALE GENOMIC DNA]</scope>
    <source>
        <strain evidence="4">DSM 23966</strain>
    </source>
</reference>
<keyword evidence="1" id="KW-0472">Membrane</keyword>
<dbReference type="Pfam" id="PF17820">
    <property type="entry name" value="PDZ_6"/>
    <property type="match status" value="1"/>
</dbReference>
<organism evidence="3 4">
    <name type="scientific">Sporosarcina newyorkensis</name>
    <dbReference type="NCBI Taxonomy" id="759851"/>
    <lineage>
        <taxon>Bacteria</taxon>
        <taxon>Bacillati</taxon>
        <taxon>Bacillota</taxon>
        <taxon>Bacilli</taxon>
        <taxon>Bacillales</taxon>
        <taxon>Caryophanaceae</taxon>
        <taxon>Sporosarcina</taxon>
    </lineage>
</organism>
<evidence type="ECO:0000313" key="4">
    <source>
        <dbReference type="Proteomes" id="UP000190042"/>
    </source>
</evidence>
<evidence type="ECO:0000259" key="2">
    <source>
        <dbReference type="PROSITE" id="PS50106"/>
    </source>
</evidence>
<keyword evidence="1" id="KW-1133">Transmembrane helix</keyword>
<feature type="transmembrane region" description="Helical" evidence="1">
    <location>
        <begin position="13"/>
        <end position="38"/>
    </location>
</feature>